<evidence type="ECO:0000313" key="3">
    <source>
        <dbReference type="EMBL" id="ROI09757.1"/>
    </source>
</evidence>
<evidence type="ECO:0000259" key="2">
    <source>
        <dbReference type="PROSITE" id="PS50878"/>
    </source>
</evidence>
<dbReference type="InterPro" id="IPR000477">
    <property type="entry name" value="RT_dom"/>
</dbReference>
<reference evidence="4" key="2">
    <citation type="submission" date="2018-11" db="EMBL/GenBank/DDBJ databases">
        <title>Proposal to divide the Flavobacteriaceae and reorganize its genera based on Amino Acid Identity values calculated from whole genome sequences.</title>
        <authorList>
            <person name="Nicholson A.C."/>
            <person name="Gulvik C.A."/>
            <person name="Whitney A.M."/>
            <person name="Humrighouse B.W."/>
            <person name="Bell M."/>
            <person name="Holmens B."/>
            <person name="Steigerwalt A."/>
            <person name="Villarma A."/>
            <person name="Sheth M."/>
            <person name="Batra D."/>
            <person name="Pryor J."/>
            <person name="Bernardet J.-F."/>
            <person name="Hugo C."/>
            <person name="Kampfer P."/>
            <person name="Newman J."/>
            <person name="Mcquiston J.R."/>
        </authorList>
    </citation>
    <scope>NUCLEOTIDE SEQUENCE [LARGE SCALE GENOMIC DNA]</scope>
    <source>
        <strain evidence="4">H3056</strain>
    </source>
</reference>
<dbReference type="Proteomes" id="UP000270224">
    <property type="component" value="Unassembled WGS sequence"/>
</dbReference>
<comment type="caution">
    <text evidence="3">The sequence shown here is derived from an EMBL/GenBank/DDBJ whole genome shotgun (WGS) entry which is preliminary data.</text>
</comment>
<reference evidence="4" key="1">
    <citation type="submission" date="2018-11" db="EMBL/GenBank/DDBJ databases">
        <title>Proposal to divide the Flavobacteriaceae and reorganize its genera based on Amino Acid Identity values calculated from whole genome sequences.</title>
        <authorList>
            <person name="Nicholson A.C."/>
            <person name="Gulvik C.A."/>
            <person name="Whitney A.M."/>
            <person name="Humrighouse B.W."/>
            <person name="Bell M."/>
            <person name="Holmes B."/>
            <person name="Steigerwalt A."/>
            <person name="Villarma A."/>
            <person name="Sheth M."/>
            <person name="Batra D."/>
            <person name="Pryor J."/>
            <person name="Bernardet J.-F."/>
            <person name="Hugo C."/>
            <person name="Kampfer P."/>
            <person name="Newman J."/>
            <person name="Mcquiston J.R."/>
        </authorList>
    </citation>
    <scope>NUCLEOTIDE SEQUENCE [LARGE SCALE GENOMIC DNA]</scope>
    <source>
        <strain evidence="4">H3056</strain>
    </source>
</reference>
<dbReference type="AlphaFoldDB" id="A0A3N0WXE0"/>
<gene>
    <name evidence="3" type="ORF">EGI11_03085</name>
</gene>
<dbReference type="PROSITE" id="PS50878">
    <property type="entry name" value="RT_POL"/>
    <property type="match status" value="1"/>
</dbReference>
<comment type="similarity">
    <text evidence="1">Belongs to the bacterial reverse transcriptase family.</text>
</comment>
<evidence type="ECO:0000313" key="4">
    <source>
        <dbReference type="Proteomes" id="UP000270224"/>
    </source>
</evidence>
<name>A0A3N0WXE0_9FLAO</name>
<dbReference type="EMBL" id="RJUG01000002">
    <property type="protein sequence ID" value="ROI09757.1"/>
    <property type="molecule type" value="Genomic_DNA"/>
</dbReference>
<dbReference type="OrthoDB" id="9780724at2"/>
<evidence type="ECO:0000256" key="1">
    <source>
        <dbReference type="ARBA" id="ARBA00034120"/>
    </source>
</evidence>
<dbReference type="Pfam" id="PF00078">
    <property type="entry name" value="RVT_1"/>
    <property type="match status" value="1"/>
</dbReference>
<feature type="domain" description="Reverse transcriptase" evidence="2">
    <location>
        <begin position="1"/>
        <end position="401"/>
    </location>
</feature>
<proteinExistence type="inferred from homology"/>
<dbReference type="InterPro" id="IPR043502">
    <property type="entry name" value="DNA/RNA_pol_sf"/>
</dbReference>
<sequence>MNNCNQIPDWLKSKGYLHLSPSLKIGENWHTYKRQIENKEFVAKYAFYPLIHGLIKERKYKKADEKKHRTSERAHKHVLKECGLTEQTAKARPLHYSSHYDALIYGYYAYLLNSKYEDKLSVHPELYKCVTAYRKIKIDESSDKGKSTIHFAKEVFDEIKSRTFSDKKVAVLTFDIKGFFSSLDHKILKEKWSFIIDEKILPQDHYNVFKSCTNFSYVLKDDLRISHRKGGRRTGYDEKKLAKIRREKGYKCFFESNKDFRSHIKQGKLRVYKNPFRSKEKRLVGIPQGLPISAVLANIYLYDFDKTIVETLISKENAYYRRYSDDIVLICDVDKIASTKNFIEKLIKESKVEISTAKTETFIFDKIEYNERSEKRLTSIKINNDGSHKIGAPLIYLGFEFRGYNVLIKSTNLAKYYRRLVSIVKRRANRAKRGIENNPFQKKAIFLNQIKKLYNRPLRELDSETGELKQIFRRRSVLELNERGEYSMISSEVNSKRKNSNYMGYVRRCSEIFETKDFDHQLRKRKHIVITAIKKHLK</sequence>
<accession>A0A3N0WXE0</accession>
<dbReference type="SUPFAM" id="SSF56672">
    <property type="entry name" value="DNA/RNA polymerases"/>
    <property type="match status" value="2"/>
</dbReference>
<dbReference type="InterPro" id="IPR051083">
    <property type="entry name" value="GrpII_Intron_Splice-Mob/Def"/>
</dbReference>
<dbReference type="PANTHER" id="PTHR34047">
    <property type="entry name" value="NUCLEAR INTRON MATURASE 1, MITOCHONDRIAL-RELATED"/>
    <property type="match status" value="1"/>
</dbReference>
<organism evidence="3 4">
    <name type="scientific">Kaistella daneshvariae</name>
    <dbReference type="NCBI Taxonomy" id="2487074"/>
    <lineage>
        <taxon>Bacteria</taxon>
        <taxon>Pseudomonadati</taxon>
        <taxon>Bacteroidota</taxon>
        <taxon>Flavobacteriia</taxon>
        <taxon>Flavobacteriales</taxon>
        <taxon>Weeksellaceae</taxon>
        <taxon>Chryseobacterium group</taxon>
        <taxon>Kaistella</taxon>
    </lineage>
</organism>
<dbReference type="RefSeq" id="WP_123265010.1">
    <property type="nucleotide sequence ID" value="NZ_RJUG01000002.1"/>
</dbReference>
<dbReference type="PANTHER" id="PTHR34047:SF8">
    <property type="entry name" value="PROTEIN YKFC"/>
    <property type="match status" value="1"/>
</dbReference>
<protein>
    <recommendedName>
        <fullName evidence="2">Reverse transcriptase domain-containing protein</fullName>
    </recommendedName>
</protein>